<dbReference type="KEGG" id="gka:GK1397"/>
<evidence type="ECO:0000313" key="1">
    <source>
        <dbReference type="EMBL" id="BAD75682.1"/>
    </source>
</evidence>
<proteinExistence type="predicted"/>
<dbReference type="STRING" id="235909.GK1397"/>
<organism evidence="1 2">
    <name type="scientific">Geobacillus kaustophilus (strain HTA426)</name>
    <dbReference type="NCBI Taxonomy" id="235909"/>
    <lineage>
        <taxon>Bacteria</taxon>
        <taxon>Bacillati</taxon>
        <taxon>Bacillota</taxon>
        <taxon>Bacilli</taxon>
        <taxon>Bacillales</taxon>
        <taxon>Anoxybacillaceae</taxon>
        <taxon>Geobacillus</taxon>
        <taxon>Geobacillus thermoleovorans group</taxon>
    </lineage>
</organism>
<keyword evidence="2" id="KW-1185">Reference proteome</keyword>
<dbReference type="EMBL" id="BA000043">
    <property type="protein sequence ID" value="BAD75682.1"/>
    <property type="molecule type" value="Genomic_DNA"/>
</dbReference>
<sequence>MKGGCFSISFAAWCRNERGLALWFSDARRGAIKYTGKQRREWNSNGSSRLVETILRCGRCYLPWRSS</sequence>
<evidence type="ECO:0000313" key="2">
    <source>
        <dbReference type="Proteomes" id="UP000001172"/>
    </source>
</evidence>
<name>Q5L054_GEOKA</name>
<dbReference type="AlphaFoldDB" id="Q5L054"/>
<dbReference type="Proteomes" id="UP000001172">
    <property type="component" value="Chromosome"/>
</dbReference>
<accession>Q5L054</accession>
<gene>
    <name evidence="1" type="ordered locus">GK1397</name>
</gene>
<dbReference type="HOGENOM" id="CLU_2806336_0_0_9"/>
<protein>
    <submittedName>
        <fullName evidence="1">Uncharacterized protein</fullName>
    </submittedName>
</protein>
<reference evidence="1 2" key="1">
    <citation type="journal article" date="2004" name="Nucleic Acids Res.">
        <title>Thermoadaptation trait revealed by the genome sequence of thermophilic Geobacillus kaustophilus.</title>
        <authorList>
            <person name="Takami H."/>
            <person name="Takaki Y."/>
            <person name="Chee G.J."/>
            <person name="Nishi S."/>
            <person name="Shimamura S."/>
            <person name="Suzuki H."/>
            <person name="Matsui S."/>
            <person name="Uchiyama I."/>
        </authorList>
    </citation>
    <scope>NUCLEOTIDE SEQUENCE [LARGE SCALE GENOMIC DNA]</scope>
    <source>
        <strain evidence="1 2">HTA426</strain>
    </source>
</reference>